<sequence length="350" mass="37467">MVQPDLGVTLLGVGDREVDNALQLELGDVAVLVHEAGDPLVDLQAHILGEGIHVVRLRLRLLLDSARPLHLLSYYLLLLELLEQLVVGLLGLAELHALLRGLLGDALHLLLGHHLLESVLLGLIGLGGLGAEGVVAPLDLFPLALELVYALGGLVLVVRGGDGLHLVLLEVGVEALLGDLALLDLGVLLHLVLLDHLLLAVDLLVGGVHLDEGLDLGDGHALAVAVGDDVVEAEDEVDRLLDHGLLVHALGLALRHDDLLHEADDLDVLNDVGALGGDEHEEQLLHGLVDVADLLRLNEVALLALTLVDQLREVRHVLLQLQLRDGDELPRQQDFSVLVAHACADYYHFL</sequence>
<gene>
    <name evidence="1" type="ORF">SRAS04492_LOCUS1069</name>
</gene>
<name>A0A7S3CII1_9SPIT</name>
<dbReference type="EMBL" id="HBIA01002005">
    <property type="protein sequence ID" value="CAE0229285.1"/>
    <property type="molecule type" value="Transcribed_RNA"/>
</dbReference>
<protein>
    <recommendedName>
        <fullName evidence="2">NAD-specific glutamate dehydrogenase</fullName>
    </recommendedName>
</protein>
<evidence type="ECO:0000313" key="1">
    <source>
        <dbReference type="EMBL" id="CAE0229285.1"/>
    </source>
</evidence>
<dbReference type="AlphaFoldDB" id="A0A7S3CII1"/>
<evidence type="ECO:0008006" key="2">
    <source>
        <dbReference type="Google" id="ProtNLM"/>
    </source>
</evidence>
<organism evidence="1">
    <name type="scientific">Strombidium rassoulzadegani</name>
    <dbReference type="NCBI Taxonomy" id="1082188"/>
    <lineage>
        <taxon>Eukaryota</taxon>
        <taxon>Sar</taxon>
        <taxon>Alveolata</taxon>
        <taxon>Ciliophora</taxon>
        <taxon>Intramacronucleata</taxon>
        <taxon>Spirotrichea</taxon>
        <taxon>Oligotrichia</taxon>
        <taxon>Strombidiidae</taxon>
        <taxon>Strombidium</taxon>
    </lineage>
</organism>
<proteinExistence type="predicted"/>
<accession>A0A7S3CII1</accession>
<reference evidence="1" key="1">
    <citation type="submission" date="2021-01" db="EMBL/GenBank/DDBJ databases">
        <authorList>
            <person name="Corre E."/>
            <person name="Pelletier E."/>
            <person name="Niang G."/>
            <person name="Scheremetjew M."/>
            <person name="Finn R."/>
            <person name="Kale V."/>
            <person name="Holt S."/>
            <person name="Cochrane G."/>
            <person name="Meng A."/>
            <person name="Brown T."/>
            <person name="Cohen L."/>
        </authorList>
    </citation>
    <scope>NUCLEOTIDE SEQUENCE</scope>
    <source>
        <strain evidence="1">Ras09</strain>
    </source>
</reference>